<dbReference type="InterPro" id="IPR008689">
    <property type="entry name" value="ATP_synth_F0_dsu_mt"/>
</dbReference>
<keyword evidence="4 11" id="KW-0813">Transport</keyword>
<evidence type="ECO:0000256" key="5">
    <source>
        <dbReference type="ARBA" id="ARBA00022547"/>
    </source>
</evidence>
<dbReference type="InterPro" id="IPR036228">
    <property type="entry name" value="ATP_synth_F0_dsu_sf_mt"/>
</dbReference>
<dbReference type="GO" id="GO:0005743">
    <property type="term" value="C:mitochondrial inner membrane"/>
    <property type="evidence" value="ECO:0007669"/>
    <property type="project" value="UniProtKB-SubCell"/>
</dbReference>
<dbReference type="Proteomes" id="UP000193560">
    <property type="component" value="Unassembled WGS sequence"/>
</dbReference>
<dbReference type="Pfam" id="PF05873">
    <property type="entry name" value="Mt_ATP-synt_D"/>
    <property type="match status" value="1"/>
</dbReference>
<keyword evidence="8 11" id="KW-0406">Ion transport</keyword>
<protein>
    <recommendedName>
        <fullName evidence="3 11">ATP synthase subunit d, mitochondrial</fullName>
    </recommendedName>
</protein>
<dbReference type="AlphaFoldDB" id="A0A1X2IBM9"/>
<dbReference type="GO" id="GO:0045259">
    <property type="term" value="C:proton-transporting ATP synthase complex"/>
    <property type="evidence" value="ECO:0007669"/>
    <property type="project" value="UniProtKB-KW"/>
</dbReference>
<evidence type="ECO:0000256" key="8">
    <source>
        <dbReference type="ARBA" id="ARBA00023065"/>
    </source>
</evidence>
<keyword evidence="10 11" id="KW-0472">Membrane</keyword>
<comment type="subcellular location">
    <subcellularLocation>
        <location evidence="1 11">Mitochondrion inner membrane</location>
    </subcellularLocation>
</comment>
<sequence>MFATTVRSAAKVDWTKLNVSLPQETASSLQAFRKRHDEVKRVLAELQAQTTAVDFAHYRSTLKNQKIVDQAEKSLKDFKPVTYNLDAQLKAIDQFEAKAVQKAQSTVQKIDAELKDLQATLQNIQNSRPIEQLTVDDIITAKPDLTTNVEKMLENGKFNVPGYKEKFGDISYF</sequence>
<keyword evidence="12" id="KW-0175">Coiled coil</keyword>
<evidence type="ECO:0000256" key="6">
    <source>
        <dbReference type="ARBA" id="ARBA00022781"/>
    </source>
</evidence>
<feature type="coiled-coil region" evidence="12">
    <location>
        <begin position="100"/>
        <end position="127"/>
    </location>
</feature>
<dbReference type="OrthoDB" id="35799at2759"/>
<dbReference type="GO" id="GO:0015986">
    <property type="term" value="P:proton motive force-driven ATP synthesis"/>
    <property type="evidence" value="ECO:0007669"/>
    <property type="project" value="UniProtKB-UniRule"/>
</dbReference>
<reference evidence="13 14" key="1">
    <citation type="submission" date="2016-07" db="EMBL/GenBank/DDBJ databases">
        <title>Pervasive Adenine N6-methylation of Active Genes in Fungi.</title>
        <authorList>
            <consortium name="DOE Joint Genome Institute"/>
            <person name="Mondo S.J."/>
            <person name="Dannebaum R.O."/>
            <person name="Kuo R.C."/>
            <person name="Labutti K."/>
            <person name="Haridas S."/>
            <person name="Kuo A."/>
            <person name="Salamov A."/>
            <person name="Ahrendt S.R."/>
            <person name="Lipzen A."/>
            <person name="Sullivan W."/>
            <person name="Andreopoulos W.B."/>
            <person name="Clum A."/>
            <person name="Lindquist E."/>
            <person name="Daum C."/>
            <person name="Ramamoorthy G.K."/>
            <person name="Gryganskyi A."/>
            <person name="Culley D."/>
            <person name="Magnuson J.K."/>
            <person name="James T.Y."/>
            <person name="O'Malley M.A."/>
            <person name="Stajich J.E."/>
            <person name="Spatafora J.W."/>
            <person name="Visel A."/>
            <person name="Grigoriev I.V."/>
        </authorList>
    </citation>
    <scope>NUCLEOTIDE SEQUENCE [LARGE SCALE GENOMIC DNA]</scope>
    <source>
        <strain evidence="13 14">NRRL 1336</strain>
    </source>
</reference>
<dbReference type="STRING" id="90262.A0A1X2IBM9"/>
<evidence type="ECO:0000256" key="9">
    <source>
        <dbReference type="ARBA" id="ARBA00023128"/>
    </source>
</evidence>
<comment type="function">
    <text evidence="11">Mitochondrial membrane ATP synthase (F(1)F(0) ATP synthase or Complex V) produces ATP from ADP in the presence of a proton gradient across the membrane which is generated by electron transport complexes of the respiratory chain. F-type ATPases consist of two structural domains, F(1) - containing the extramembraneous catalytic core, and F(0) - containing the membrane proton channel, linked together by a central stalk and a peripheral stalk. During catalysis, ATP synthesis in the catalytic domain of F(1) is coupled via a rotary mechanism of the central stalk subunits to proton translocation.</text>
</comment>
<evidence type="ECO:0000256" key="1">
    <source>
        <dbReference type="ARBA" id="ARBA00004273"/>
    </source>
</evidence>
<organism evidence="13 14">
    <name type="scientific">Absidia repens</name>
    <dbReference type="NCBI Taxonomy" id="90262"/>
    <lineage>
        <taxon>Eukaryota</taxon>
        <taxon>Fungi</taxon>
        <taxon>Fungi incertae sedis</taxon>
        <taxon>Mucoromycota</taxon>
        <taxon>Mucoromycotina</taxon>
        <taxon>Mucoromycetes</taxon>
        <taxon>Mucorales</taxon>
        <taxon>Cunninghamellaceae</taxon>
        <taxon>Absidia</taxon>
    </lineage>
</organism>
<keyword evidence="7 11" id="KW-0999">Mitochondrion inner membrane</keyword>
<evidence type="ECO:0000256" key="4">
    <source>
        <dbReference type="ARBA" id="ARBA00022448"/>
    </source>
</evidence>
<dbReference type="PIRSF" id="PIRSF005514">
    <property type="entry name" value="ATPase_F0_D_mt"/>
    <property type="match status" value="1"/>
</dbReference>
<evidence type="ECO:0000313" key="14">
    <source>
        <dbReference type="Proteomes" id="UP000193560"/>
    </source>
</evidence>
<dbReference type="SUPFAM" id="SSF161065">
    <property type="entry name" value="ATP synthase D chain-like"/>
    <property type="match status" value="1"/>
</dbReference>
<name>A0A1X2IBM9_9FUNG</name>
<keyword evidence="5" id="KW-0138">CF(0)</keyword>
<evidence type="ECO:0000256" key="7">
    <source>
        <dbReference type="ARBA" id="ARBA00022792"/>
    </source>
</evidence>
<proteinExistence type="inferred from homology"/>
<dbReference type="EMBL" id="MCGE01000016">
    <property type="protein sequence ID" value="ORZ13507.1"/>
    <property type="molecule type" value="Genomic_DNA"/>
</dbReference>
<accession>A0A1X2IBM9</accession>
<keyword evidence="6 11" id="KW-0375">Hydrogen ion transport</keyword>
<comment type="caution">
    <text evidence="13">The sequence shown here is derived from an EMBL/GenBank/DDBJ whole genome shotgun (WGS) entry which is preliminary data.</text>
</comment>
<dbReference type="GO" id="GO:0015078">
    <property type="term" value="F:proton transmembrane transporter activity"/>
    <property type="evidence" value="ECO:0007669"/>
    <property type="project" value="InterPro"/>
</dbReference>
<gene>
    <name evidence="13" type="ORF">BCR42DRAFT_452850</name>
</gene>
<dbReference type="Gene3D" id="6.10.280.70">
    <property type="match status" value="1"/>
</dbReference>
<comment type="similarity">
    <text evidence="2 11">Belongs to the ATPase d subunit family.</text>
</comment>
<keyword evidence="14" id="KW-1185">Reference proteome</keyword>
<evidence type="ECO:0000256" key="2">
    <source>
        <dbReference type="ARBA" id="ARBA00006842"/>
    </source>
</evidence>
<evidence type="ECO:0000256" key="11">
    <source>
        <dbReference type="PIRNR" id="PIRNR005514"/>
    </source>
</evidence>
<evidence type="ECO:0000256" key="12">
    <source>
        <dbReference type="SAM" id="Coils"/>
    </source>
</evidence>
<keyword evidence="9 11" id="KW-0496">Mitochondrion</keyword>
<evidence type="ECO:0000256" key="3">
    <source>
        <dbReference type="ARBA" id="ARBA00021688"/>
    </source>
</evidence>
<evidence type="ECO:0000256" key="10">
    <source>
        <dbReference type="ARBA" id="ARBA00023136"/>
    </source>
</evidence>
<evidence type="ECO:0000313" key="13">
    <source>
        <dbReference type="EMBL" id="ORZ13507.1"/>
    </source>
</evidence>
<dbReference type="PANTHER" id="PTHR12700">
    <property type="entry name" value="ATP SYNTHASE SUBUNIT D, MITOCHONDRIAL"/>
    <property type="match status" value="1"/>
</dbReference>